<comment type="similarity">
    <text evidence="2">Belongs to the dynein intermediate chain family.</text>
</comment>
<dbReference type="GO" id="GO:0045504">
    <property type="term" value="F:dynein heavy chain binding"/>
    <property type="evidence" value="ECO:0007669"/>
    <property type="project" value="TreeGrafter"/>
</dbReference>
<dbReference type="GO" id="GO:0045503">
    <property type="term" value="F:dynein light chain binding"/>
    <property type="evidence" value="ECO:0007669"/>
    <property type="project" value="TreeGrafter"/>
</dbReference>
<feature type="compositionally biased region" description="Polar residues" evidence="12">
    <location>
        <begin position="47"/>
        <end position="82"/>
    </location>
</feature>
<keyword evidence="6" id="KW-0677">Repeat</keyword>
<keyword evidence="7" id="KW-0243">Dynein</keyword>
<dbReference type="GO" id="GO:0036158">
    <property type="term" value="P:outer dynein arm assembly"/>
    <property type="evidence" value="ECO:0007669"/>
    <property type="project" value="TreeGrafter"/>
</dbReference>
<evidence type="ECO:0000256" key="11">
    <source>
        <dbReference type="PROSITE-ProRule" id="PRU00221"/>
    </source>
</evidence>
<comment type="caution">
    <text evidence="13">The sequence shown here is derived from an EMBL/GenBank/DDBJ whole genome shotgun (WGS) entry which is preliminary data.</text>
</comment>
<gene>
    <name evidence="13" type="ORF">SPHA_73092</name>
</gene>
<evidence type="ECO:0000256" key="3">
    <source>
        <dbReference type="ARBA" id="ARBA00022490"/>
    </source>
</evidence>
<dbReference type="InterPro" id="IPR001680">
    <property type="entry name" value="WD40_rpt"/>
</dbReference>
<dbReference type="GO" id="GO:0003002">
    <property type="term" value="P:regionalization"/>
    <property type="evidence" value="ECO:0007669"/>
    <property type="project" value="UniProtKB-ARBA"/>
</dbReference>
<protein>
    <submittedName>
        <fullName evidence="13">DNAI1</fullName>
    </submittedName>
</protein>
<evidence type="ECO:0000313" key="14">
    <source>
        <dbReference type="Proteomes" id="UP000597762"/>
    </source>
</evidence>
<evidence type="ECO:0000256" key="5">
    <source>
        <dbReference type="ARBA" id="ARBA00022701"/>
    </source>
</evidence>
<evidence type="ECO:0000256" key="12">
    <source>
        <dbReference type="SAM" id="MobiDB-lite"/>
    </source>
</evidence>
<dbReference type="Gene3D" id="2.130.10.10">
    <property type="entry name" value="YVTN repeat-like/Quinoprotein amine dehydrogenase"/>
    <property type="match status" value="2"/>
</dbReference>
<dbReference type="SMART" id="SM00320">
    <property type="entry name" value="WD40"/>
    <property type="match status" value="4"/>
</dbReference>
<dbReference type="FunFam" id="2.130.10.10:FF:000251">
    <property type="entry name" value="Dynein axonemal intermediate chain 1"/>
    <property type="match status" value="1"/>
</dbReference>
<dbReference type="SUPFAM" id="SSF50978">
    <property type="entry name" value="WD40 repeat-like"/>
    <property type="match status" value="1"/>
</dbReference>
<dbReference type="Pfam" id="PF00400">
    <property type="entry name" value="WD40"/>
    <property type="match status" value="3"/>
</dbReference>
<feature type="region of interest" description="Disordered" evidence="12">
    <location>
        <begin position="21"/>
        <end position="91"/>
    </location>
</feature>
<dbReference type="Proteomes" id="UP000597762">
    <property type="component" value="Unassembled WGS sequence"/>
</dbReference>
<comment type="subcellular location">
    <subcellularLocation>
        <location evidence="1">Cytoplasm</location>
        <location evidence="1">Cytoskeleton</location>
        <location evidence="1">Cilium axoneme</location>
    </subcellularLocation>
</comment>
<evidence type="ECO:0000256" key="9">
    <source>
        <dbReference type="ARBA" id="ARBA00023212"/>
    </source>
</evidence>
<sequence length="571" mass="64933">MTRVQIPDAVADVIIEDDDKTVTECTESLEGESTRDKTESKSEQASEDTAISTGEGKLTNQFNFSERASQTYNNPVRDTGTMTEPPPKVTFSSNASQWEIFDAYIEDTEKQLEKKEKEKKGHAGKKEEEHVKKKLTNIESQSDDISIIVTASMIMERMVNQNTYDDIAQDFKYWEDRSDEFRDQEGTLLPLWKFSYDKVKRLSVTSLCWNPKYKDLFAVSFGSYDFINQGTGMILLYTLKNPSYPKYHLPTDCGVMCLDIHPVHCYLICAGFYDGSVAVYNLCNIKNPLIQRCTAKNGKHTDPVWEVRWQKDNLEGNASFFSISSDGRIVEWVIVKNEFIYQDVIKLALPDVQTEGPDGTKLSTYGCGTTFDFHQQIDYLYLVGTEEGHVHACSKAYSTEVLHSLTAHNMAIYKIAWNKFHPKIFITCSADWTVKIWEHGSKTKDSLFTFDLNSSVGDVAWSPYSSTVFAAVTDDGRVFVYDLSINKYDPLCNQIVVQKKKTKLTHIDFNAHDPIIIVGDDRGDVTCLKLSPNLRKQPKEKKGRPVLDKQAREQQEIAKLEKVLSTVREPA</sequence>
<keyword evidence="3" id="KW-0963">Cytoplasm</keyword>
<evidence type="ECO:0000256" key="4">
    <source>
        <dbReference type="ARBA" id="ARBA00022574"/>
    </source>
</evidence>
<dbReference type="EMBL" id="CAHIKZ030005360">
    <property type="protein sequence ID" value="CAE1323250.1"/>
    <property type="molecule type" value="Genomic_DNA"/>
</dbReference>
<reference evidence="13" key="1">
    <citation type="submission" date="2021-01" db="EMBL/GenBank/DDBJ databases">
        <authorList>
            <person name="Li R."/>
            <person name="Bekaert M."/>
        </authorList>
    </citation>
    <scope>NUCLEOTIDE SEQUENCE</scope>
    <source>
        <strain evidence="13">Farmed</strain>
    </source>
</reference>
<dbReference type="OrthoDB" id="10261376at2759"/>
<keyword evidence="8" id="KW-0505">Motor protein</keyword>
<dbReference type="GO" id="GO:0003341">
    <property type="term" value="P:cilium movement"/>
    <property type="evidence" value="ECO:0007669"/>
    <property type="project" value="TreeGrafter"/>
</dbReference>
<keyword evidence="4 11" id="KW-0853">WD repeat</keyword>
<accession>A0A812EIU0</accession>
<keyword evidence="14" id="KW-1185">Reference proteome</keyword>
<dbReference type="AlphaFoldDB" id="A0A812EIU0"/>
<evidence type="ECO:0000256" key="6">
    <source>
        <dbReference type="ARBA" id="ARBA00022737"/>
    </source>
</evidence>
<keyword evidence="10" id="KW-0966">Cell projection</keyword>
<feature type="repeat" description="WD" evidence="11">
    <location>
        <begin position="405"/>
        <end position="438"/>
    </location>
</feature>
<dbReference type="FunFam" id="2.130.10.10:FF:000349">
    <property type="entry name" value="Dynein axonemal intermediate chain 1"/>
    <property type="match status" value="1"/>
</dbReference>
<evidence type="ECO:0000256" key="8">
    <source>
        <dbReference type="ARBA" id="ARBA00023175"/>
    </source>
</evidence>
<keyword evidence="5" id="KW-0493">Microtubule</keyword>
<keyword evidence="9" id="KW-0206">Cytoskeleton</keyword>
<dbReference type="InterPro" id="IPR015943">
    <property type="entry name" value="WD40/YVTN_repeat-like_dom_sf"/>
</dbReference>
<dbReference type="PROSITE" id="PS50082">
    <property type="entry name" value="WD_REPEATS_2"/>
    <property type="match status" value="1"/>
</dbReference>
<evidence type="ECO:0000256" key="2">
    <source>
        <dbReference type="ARBA" id="ARBA00011059"/>
    </source>
</evidence>
<name>A0A812EIU0_ACAPH</name>
<dbReference type="GO" id="GO:0005874">
    <property type="term" value="C:microtubule"/>
    <property type="evidence" value="ECO:0007669"/>
    <property type="project" value="UniProtKB-KW"/>
</dbReference>
<proteinExistence type="inferred from homology"/>
<dbReference type="PANTHER" id="PTHR12442:SF11">
    <property type="entry name" value="DYNEIN AXONEMAL INTERMEDIATE CHAIN 1"/>
    <property type="match status" value="1"/>
</dbReference>
<feature type="compositionally biased region" description="Basic and acidic residues" evidence="12">
    <location>
        <begin position="32"/>
        <end position="44"/>
    </location>
</feature>
<evidence type="ECO:0000313" key="13">
    <source>
        <dbReference type="EMBL" id="CAE1323250.1"/>
    </source>
</evidence>
<organism evidence="13 14">
    <name type="scientific">Acanthosepion pharaonis</name>
    <name type="common">Pharaoh cuttlefish</name>
    <name type="synonym">Sepia pharaonis</name>
    <dbReference type="NCBI Taxonomy" id="158019"/>
    <lineage>
        <taxon>Eukaryota</taxon>
        <taxon>Metazoa</taxon>
        <taxon>Spiralia</taxon>
        <taxon>Lophotrochozoa</taxon>
        <taxon>Mollusca</taxon>
        <taxon>Cephalopoda</taxon>
        <taxon>Coleoidea</taxon>
        <taxon>Decapodiformes</taxon>
        <taxon>Sepiida</taxon>
        <taxon>Sepiina</taxon>
        <taxon>Sepiidae</taxon>
        <taxon>Acanthosepion</taxon>
    </lineage>
</organism>
<dbReference type="InterPro" id="IPR050687">
    <property type="entry name" value="Dynein_IC"/>
</dbReference>
<dbReference type="PANTHER" id="PTHR12442">
    <property type="entry name" value="DYNEIN INTERMEDIATE CHAIN"/>
    <property type="match status" value="1"/>
</dbReference>
<evidence type="ECO:0000256" key="1">
    <source>
        <dbReference type="ARBA" id="ARBA00004430"/>
    </source>
</evidence>
<dbReference type="GO" id="GO:0036157">
    <property type="term" value="C:outer dynein arm"/>
    <property type="evidence" value="ECO:0007669"/>
    <property type="project" value="TreeGrafter"/>
</dbReference>
<evidence type="ECO:0000256" key="10">
    <source>
        <dbReference type="ARBA" id="ARBA00023273"/>
    </source>
</evidence>
<evidence type="ECO:0000256" key="7">
    <source>
        <dbReference type="ARBA" id="ARBA00023017"/>
    </source>
</evidence>
<dbReference type="InterPro" id="IPR036322">
    <property type="entry name" value="WD40_repeat_dom_sf"/>
</dbReference>